<dbReference type="Ensembl" id="ENSRNOT00000103458.2">
    <property type="protein sequence ID" value="ENSRNOP00000082555.1"/>
    <property type="gene ID" value="ENSRNOG00000038370.6"/>
</dbReference>
<dbReference type="AlphaFoldDB" id="A0A8I5ZY55"/>
<dbReference type="GO" id="GO:0004869">
    <property type="term" value="F:cysteine-type endopeptidase inhibitor activity"/>
    <property type="evidence" value="ECO:0007669"/>
    <property type="project" value="InterPro"/>
</dbReference>
<dbReference type="PANTHER" id="PTHR13814">
    <property type="entry name" value="FETUIN"/>
    <property type="match status" value="1"/>
</dbReference>
<evidence type="ECO:0000313" key="11">
    <source>
        <dbReference type="Ensembl" id="ENSRNOP00000082555.1"/>
    </source>
</evidence>
<evidence type="ECO:0000256" key="8">
    <source>
        <dbReference type="ARBA" id="ARBA00032001"/>
    </source>
</evidence>
<comment type="subcellular location">
    <subcellularLocation>
        <location evidence="1">Secreted</location>
    </subcellularLocation>
</comment>
<evidence type="ECO:0000259" key="10">
    <source>
        <dbReference type="PROSITE" id="PS51529"/>
    </source>
</evidence>
<dbReference type="RGD" id="2075">
    <property type="gene designation" value="Ahsg"/>
</dbReference>
<keyword evidence="5" id="KW-0677">Repeat</keyword>
<dbReference type="Proteomes" id="UP000002494">
    <property type="component" value="Chromosome 11"/>
</dbReference>
<sequence length="557" mass="61541">MPNSQTEDTEQCLPVLFPAGPGGEVFGEEGEVFREEGEIFREEGEVFREEGEVFREEGEVCREEGEVCREEGEVCMEEGEVCMEEGEVCMEEGEVCREEGEVFREEGEVCMEEGEVFREEGEVCREEGEVCRKEGEVCREEGDVFREEGEVFREVGEVCMEEGEVFREEGEVLKEEGEIFREEGEVLKEEGEVCMEEGEVFREEGEVCMEEGEIFREEGEYLEGDQSTTLEESGLSGAAMKSLVLLLCFAQLWSCQSAPQGAGLGFRELACDDPETEHVALIAVDYLNKHLLQGFRQILNQIDKVKVWSRRPFGEVYELEIDTLETTCHALDPTPLANCSVRQQAEHAVEGDCDFHILKQDGQFRVLHAQCHSTPDSAEDVRKFCPRCPILIRFNDTNVVHTVKTALAAFNAQNNGTYFKLVEISRAQNVQYGFCKATLIHRLGGEEVSVACKLFQTQPQPANANPAGPAPTVGQAAPVAPPAGPPESVVVGPVAVPLGLPDHRTHHDLRHAFSPVASVESASGEVLHSPKVGQPGDAGAAGPVAPLCPGRVRYFKI</sequence>
<feature type="region of interest" description="Disordered" evidence="9">
    <location>
        <begin position="461"/>
        <end position="485"/>
    </location>
</feature>
<reference evidence="11" key="2">
    <citation type="submission" date="2025-08" db="UniProtKB">
        <authorList>
            <consortium name="Ensembl"/>
        </authorList>
    </citation>
    <scope>IDENTIFICATION</scope>
    <source>
        <strain evidence="11">Brown Norway</strain>
    </source>
</reference>
<proteinExistence type="evidence at protein level"/>
<accession>A0A8I5ZY55</accession>
<feature type="compositionally biased region" description="Low complexity" evidence="9">
    <location>
        <begin position="461"/>
        <end position="478"/>
    </location>
</feature>
<evidence type="ECO:0000256" key="5">
    <source>
        <dbReference type="ARBA" id="ARBA00022737"/>
    </source>
</evidence>
<dbReference type="SUPFAM" id="SSF54403">
    <property type="entry name" value="Cystatin/monellin"/>
    <property type="match status" value="2"/>
</dbReference>
<dbReference type="InterPro" id="IPR050735">
    <property type="entry name" value="Kininogen_Fetuin_HRG"/>
</dbReference>
<evidence type="ECO:0000313" key="12">
    <source>
        <dbReference type="Proteomes" id="UP000002494"/>
    </source>
</evidence>
<dbReference type="AGR" id="RGD:15004297"/>
<reference evidence="11" key="3">
    <citation type="submission" date="2025-09" db="UniProtKB">
        <authorList>
            <consortium name="Ensembl"/>
        </authorList>
    </citation>
    <scope>IDENTIFICATION</scope>
    <source>
        <strain evidence="11">Brown Norway</strain>
    </source>
</reference>
<dbReference type="RGD" id="15004297">
    <property type="gene designation" value="AABR07034632.1"/>
</dbReference>
<feature type="domain" description="Cystatin fetuin-A-type" evidence="10">
    <location>
        <begin position="383"/>
        <end position="494"/>
    </location>
</feature>
<dbReference type="GeneTree" id="ENSGT00950000182930"/>
<dbReference type="GO" id="GO:0005615">
    <property type="term" value="C:extracellular space"/>
    <property type="evidence" value="ECO:0007669"/>
    <property type="project" value="InterPro"/>
</dbReference>
<dbReference type="SMART" id="SM00043">
    <property type="entry name" value="CY"/>
    <property type="match status" value="2"/>
</dbReference>
<evidence type="ECO:0000256" key="9">
    <source>
        <dbReference type="SAM" id="MobiDB-lite"/>
    </source>
</evidence>
<dbReference type="CDD" id="cd00042">
    <property type="entry name" value="CY"/>
    <property type="match status" value="2"/>
</dbReference>
<dbReference type="InterPro" id="IPR025760">
    <property type="entry name" value="Cystatin_Fetuin_A"/>
</dbReference>
<feature type="compositionally biased region" description="Low complexity" evidence="9">
    <location>
        <begin position="533"/>
        <end position="543"/>
    </location>
</feature>
<keyword evidence="15" id="KW-1267">Proteomics identification</keyword>
<dbReference type="PANTHER" id="PTHR13814:SF6">
    <property type="entry name" value="ALPHA-2-HS-GLYCOPROTEIN"/>
    <property type="match status" value="1"/>
</dbReference>
<feature type="region of interest" description="Disordered" evidence="9">
    <location>
        <begin position="524"/>
        <end position="543"/>
    </location>
</feature>
<organism evidence="11 12">
    <name type="scientific">Rattus norvegicus</name>
    <name type="common">Rat</name>
    <dbReference type="NCBI Taxonomy" id="10116"/>
    <lineage>
        <taxon>Eukaryota</taxon>
        <taxon>Metazoa</taxon>
        <taxon>Chordata</taxon>
        <taxon>Craniata</taxon>
        <taxon>Vertebrata</taxon>
        <taxon>Euteleostomi</taxon>
        <taxon>Mammalia</taxon>
        <taxon>Eutheria</taxon>
        <taxon>Euarchontoglires</taxon>
        <taxon>Glires</taxon>
        <taxon>Rodentia</taxon>
        <taxon>Myomorpha</taxon>
        <taxon>Muroidea</taxon>
        <taxon>Muridae</taxon>
        <taxon>Murinae</taxon>
        <taxon>Rattus</taxon>
    </lineage>
</organism>
<dbReference type="FunFam" id="3.10.450.10:FF:000009">
    <property type="entry name" value="Alpha-2-HS-glycoprotein 2"/>
    <property type="match status" value="1"/>
</dbReference>
<dbReference type="PROSITE" id="PS01254">
    <property type="entry name" value="FETUIN_1"/>
    <property type="match status" value="1"/>
</dbReference>
<evidence type="ECO:0000256" key="3">
    <source>
        <dbReference type="ARBA" id="ARBA00022525"/>
    </source>
</evidence>
<evidence type="ECO:0000256" key="4">
    <source>
        <dbReference type="ARBA" id="ARBA00022729"/>
    </source>
</evidence>
<evidence type="ECO:0000313" key="14">
    <source>
        <dbReference type="RGD" id="2075"/>
    </source>
</evidence>
<dbReference type="PROSITE" id="PS51529">
    <property type="entry name" value="CYSTATIN_FETUIN_A"/>
    <property type="match status" value="2"/>
</dbReference>
<evidence type="ECO:0000313" key="13">
    <source>
        <dbReference type="RGD" id="15004297"/>
    </source>
</evidence>
<dbReference type="Pfam" id="PF00031">
    <property type="entry name" value="Cystatin"/>
    <property type="match status" value="1"/>
</dbReference>
<dbReference type="OrthoDB" id="8780871at2759"/>
<evidence type="ECO:0000256" key="2">
    <source>
        <dbReference type="ARBA" id="ARBA00019375"/>
    </source>
</evidence>
<evidence type="ECO:0000256" key="7">
    <source>
        <dbReference type="ARBA" id="ARBA00023180"/>
    </source>
</evidence>
<keyword evidence="7" id="KW-0325">Glycoprotein</keyword>
<dbReference type="InterPro" id="IPR000010">
    <property type="entry name" value="Cystatin_dom"/>
</dbReference>
<dbReference type="PROSITE" id="PS01255">
    <property type="entry name" value="FETUIN_2"/>
    <property type="match status" value="1"/>
</dbReference>
<protein>
    <recommendedName>
        <fullName evidence="2">Alpha-2-HS-glycoprotein</fullName>
    </recommendedName>
    <alternativeName>
        <fullName evidence="8">Fetuin-A</fullName>
    </alternativeName>
</protein>
<evidence type="ECO:0000256" key="6">
    <source>
        <dbReference type="ARBA" id="ARBA00023157"/>
    </source>
</evidence>
<name>A0A8I5ZY55_RAT</name>
<evidence type="ECO:0007829" key="15">
    <source>
        <dbReference type="PeptideAtlas" id="A0A8I5ZY55"/>
    </source>
</evidence>
<dbReference type="InterPro" id="IPR046350">
    <property type="entry name" value="Cystatin_sf"/>
</dbReference>
<keyword evidence="6" id="KW-1015">Disulfide bond</keyword>
<keyword evidence="12" id="KW-1185">Reference proteome</keyword>
<evidence type="ECO:0000256" key="1">
    <source>
        <dbReference type="ARBA" id="ARBA00004613"/>
    </source>
</evidence>
<reference evidence="11" key="1">
    <citation type="submission" date="2024-01" db="EMBL/GenBank/DDBJ databases">
        <title>GRCr8: a new rat reference genome assembly contstructed from accurate long reads and long range scaffolding.</title>
        <authorList>
            <person name="Doris P.A."/>
            <person name="Kalbfleisch T."/>
            <person name="Li K."/>
            <person name="Howe K."/>
            <person name="Wood J."/>
        </authorList>
    </citation>
    <scope>NUCLEOTIDE SEQUENCE [LARGE SCALE GENOMIC DNA]</scope>
    <source>
        <strain evidence="11">Brown Norway</strain>
    </source>
</reference>
<feature type="domain" description="Cystatin fetuin-A-type" evidence="10">
    <location>
        <begin position="256"/>
        <end position="372"/>
    </location>
</feature>
<gene>
    <name evidence="14" type="primary">Ahsg</name>
    <name evidence="11 13" type="synonym">AABR07034632.1</name>
</gene>
<dbReference type="Gene3D" id="3.10.450.10">
    <property type="match status" value="1"/>
</dbReference>
<dbReference type="InterPro" id="IPR001363">
    <property type="entry name" value="Prot_inh_fetuin_CS"/>
</dbReference>
<keyword evidence="3" id="KW-0964">Secreted</keyword>
<keyword evidence="4" id="KW-0732">Signal</keyword>